<dbReference type="GO" id="GO:0046166">
    <property type="term" value="P:glyceraldehyde-3-phosphate biosynthetic process"/>
    <property type="evidence" value="ECO:0007669"/>
    <property type="project" value="TreeGrafter"/>
</dbReference>
<dbReference type="AlphaFoldDB" id="A0A6J6N5L6"/>
<dbReference type="PROSITE" id="PS00171">
    <property type="entry name" value="TIM_1"/>
    <property type="match status" value="1"/>
</dbReference>
<dbReference type="PANTHER" id="PTHR21139:SF42">
    <property type="entry name" value="TRIOSEPHOSPHATE ISOMERASE"/>
    <property type="match status" value="1"/>
</dbReference>
<dbReference type="SUPFAM" id="SSF51351">
    <property type="entry name" value="Triosephosphate isomerase (TIM)"/>
    <property type="match status" value="1"/>
</dbReference>
<dbReference type="PANTHER" id="PTHR21139">
    <property type="entry name" value="TRIOSEPHOSPHATE ISOMERASE"/>
    <property type="match status" value="1"/>
</dbReference>
<name>A0A6J6N5L6_9ZZZZ</name>
<protein>
    <submittedName>
        <fullName evidence="2">Unannotated protein</fullName>
    </submittedName>
</protein>
<proteinExistence type="predicted"/>
<gene>
    <name evidence="2" type="ORF">UFOPK2310_01152</name>
</gene>
<dbReference type="InterPro" id="IPR013785">
    <property type="entry name" value="Aldolase_TIM"/>
</dbReference>
<sequence length="116" mass="12084">MLEQLDGSLAGLTAEQVASLVIAYEPVWAIGTGEIASPEDAQEVCGAIRGRISEIWGKQPAAEVRVLYGGSVKSSNIVGIMAHPDVDGTLVGGASIDPDDFVGIIRYRLHPAEPAA</sequence>
<evidence type="ECO:0000256" key="1">
    <source>
        <dbReference type="ARBA" id="ARBA00023235"/>
    </source>
</evidence>
<dbReference type="GO" id="GO:0006094">
    <property type="term" value="P:gluconeogenesis"/>
    <property type="evidence" value="ECO:0007669"/>
    <property type="project" value="TreeGrafter"/>
</dbReference>
<dbReference type="GO" id="GO:0006096">
    <property type="term" value="P:glycolytic process"/>
    <property type="evidence" value="ECO:0007669"/>
    <property type="project" value="TreeGrafter"/>
</dbReference>
<dbReference type="GO" id="GO:0004807">
    <property type="term" value="F:triose-phosphate isomerase activity"/>
    <property type="evidence" value="ECO:0007669"/>
    <property type="project" value="InterPro"/>
</dbReference>
<organism evidence="2">
    <name type="scientific">freshwater metagenome</name>
    <dbReference type="NCBI Taxonomy" id="449393"/>
    <lineage>
        <taxon>unclassified sequences</taxon>
        <taxon>metagenomes</taxon>
        <taxon>ecological metagenomes</taxon>
    </lineage>
</organism>
<evidence type="ECO:0000313" key="2">
    <source>
        <dbReference type="EMBL" id="CAB4679853.1"/>
    </source>
</evidence>
<reference evidence="2" key="1">
    <citation type="submission" date="2020-05" db="EMBL/GenBank/DDBJ databases">
        <authorList>
            <person name="Chiriac C."/>
            <person name="Salcher M."/>
            <person name="Ghai R."/>
            <person name="Kavagutti S V."/>
        </authorList>
    </citation>
    <scope>NUCLEOTIDE SEQUENCE</scope>
</reference>
<dbReference type="InterPro" id="IPR020861">
    <property type="entry name" value="Triosephosphate_isomerase_AS"/>
</dbReference>
<dbReference type="InterPro" id="IPR035990">
    <property type="entry name" value="TIM_sf"/>
</dbReference>
<dbReference type="Pfam" id="PF00121">
    <property type="entry name" value="TIM"/>
    <property type="match status" value="1"/>
</dbReference>
<accession>A0A6J6N5L6</accession>
<keyword evidence="1" id="KW-0413">Isomerase</keyword>
<dbReference type="CDD" id="cd00311">
    <property type="entry name" value="TIM"/>
    <property type="match status" value="1"/>
</dbReference>
<dbReference type="Gene3D" id="3.20.20.70">
    <property type="entry name" value="Aldolase class I"/>
    <property type="match status" value="1"/>
</dbReference>
<dbReference type="EMBL" id="CAEZWW010000150">
    <property type="protein sequence ID" value="CAB4679853.1"/>
    <property type="molecule type" value="Genomic_DNA"/>
</dbReference>
<dbReference type="PROSITE" id="PS51440">
    <property type="entry name" value="TIM_2"/>
    <property type="match status" value="1"/>
</dbReference>
<dbReference type="GO" id="GO:0019563">
    <property type="term" value="P:glycerol catabolic process"/>
    <property type="evidence" value="ECO:0007669"/>
    <property type="project" value="TreeGrafter"/>
</dbReference>
<dbReference type="GO" id="GO:0005829">
    <property type="term" value="C:cytosol"/>
    <property type="evidence" value="ECO:0007669"/>
    <property type="project" value="TreeGrafter"/>
</dbReference>
<dbReference type="InterPro" id="IPR000652">
    <property type="entry name" value="Triosephosphate_isomerase"/>
</dbReference>